<dbReference type="InterPro" id="IPR048254">
    <property type="entry name" value="CDP_ALCOHOL_P_TRANSF_CS"/>
</dbReference>
<reference evidence="4" key="1">
    <citation type="submission" date="2020-12" db="EMBL/GenBank/DDBJ databases">
        <title>Bacterial taxonomy.</title>
        <authorList>
            <person name="Pan X."/>
        </authorList>
    </citation>
    <scope>NUCLEOTIDE SEQUENCE</scope>
    <source>
        <strain evidence="4">B2012</strain>
    </source>
</reference>
<accession>A0A934IRT7</accession>
<sequence>MFDTMLRPIIDRPLNFAARRFVPAEVSANSVTTAGLAMGLVAAVAIAIGWFWLAVILIVANRLADGLDGAIARQHGTTALGGYLDIVFDFLFYGAVPLAFALHDPARNALPAVVLLAAFYANGATFLAYAGLAAEQNLTTDAQGKKSIYYLAGLAEGAETIAIFLLMALWPSGFIWLAYAFAALCFASALGRILSVVERETVARLLAAPRIPAGPVPPTAPPADG</sequence>
<feature type="transmembrane region" description="Helical" evidence="3">
    <location>
        <begin position="36"/>
        <end position="59"/>
    </location>
</feature>
<dbReference type="GO" id="GO:0016020">
    <property type="term" value="C:membrane"/>
    <property type="evidence" value="ECO:0007669"/>
    <property type="project" value="InterPro"/>
</dbReference>
<gene>
    <name evidence="4" type="ORF">JCR33_14330</name>
</gene>
<keyword evidence="3" id="KW-0472">Membrane</keyword>
<feature type="transmembrane region" description="Helical" evidence="3">
    <location>
        <begin position="148"/>
        <end position="170"/>
    </location>
</feature>
<protein>
    <submittedName>
        <fullName evidence="4">CDP-alcohol phosphatidyltransferase family protein</fullName>
    </submittedName>
</protein>
<evidence type="ECO:0000256" key="3">
    <source>
        <dbReference type="SAM" id="Phobius"/>
    </source>
</evidence>
<dbReference type="Proteomes" id="UP000609531">
    <property type="component" value="Unassembled WGS sequence"/>
</dbReference>
<keyword evidence="3" id="KW-1133">Transmembrane helix</keyword>
<keyword evidence="5" id="KW-1185">Reference proteome</keyword>
<proteinExistence type="inferred from homology"/>
<dbReference type="Gene3D" id="1.20.120.1760">
    <property type="match status" value="1"/>
</dbReference>
<evidence type="ECO:0000256" key="1">
    <source>
        <dbReference type="ARBA" id="ARBA00022679"/>
    </source>
</evidence>
<dbReference type="GO" id="GO:0008654">
    <property type="term" value="P:phospholipid biosynthetic process"/>
    <property type="evidence" value="ECO:0007669"/>
    <property type="project" value="InterPro"/>
</dbReference>
<dbReference type="Pfam" id="PF01066">
    <property type="entry name" value="CDP-OH_P_transf"/>
    <property type="match status" value="1"/>
</dbReference>
<evidence type="ECO:0000313" key="5">
    <source>
        <dbReference type="Proteomes" id="UP000609531"/>
    </source>
</evidence>
<evidence type="ECO:0000313" key="4">
    <source>
        <dbReference type="EMBL" id="MBJ3776880.1"/>
    </source>
</evidence>
<dbReference type="EMBL" id="JAEKJA010000011">
    <property type="protein sequence ID" value="MBJ3776880.1"/>
    <property type="molecule type" value="Genomic_DNA"/>
</dbReference>
<dbReference type="PROSITE" id="PS00379">
    <property type="entry name" value="CDP_ALCOHOL_P_TRANSF"/>
    <property type="match status" value="1"/>
</dbReference>
<comment type="caution">
    <text evidence="4">The sequence shown here is derived from an EMBL/GenBank/DDBJ whole genome shotgun (WGS) entry which is preliminary data.</text>
</comment>
<name>A0A934IRT7_9HYPH</name>
<keyword evidence="3" id="KW-0812">Transmembrane</keyword>
<feature type="transmembrane region" description="Helical" evidence="3">
    <location>
        <begin position="109"/>
        <end position="132"/>
    </location>
</feature>
<dbReference type="GO" id="GO:0016780">
    <property type="term" value="F:phosphotransferase activity, for other substituted phosphate groups"/>
    <property type="evidence" value="ECO:0007669"/>
    <property type="project" value="InterPro"/>
</dbReference>
<organism evidence="4 5">
    <name type="scientific">Acuticoccus mangrovi</name>
    <dbReference type="NCBI Taxonomy" id="2796142"/>
    <lineage>
        <taxon>Bacteria</taxon>
        <taxon>Pseudomonadati</taxon>
        <taxon>Pseudomonadota</taxon>
        <taxon>Alphaproteobacteria</taxon>
        <taxon>Hyphomicrobiales</taxon>
        <taxon>Amorphaceae</taxon>
        <taxon>Acuticoccus</taxon>
    </lineage>
</organism>
<comment type="similarity">
    <text evidence="2">Belongs to the CDP-alcohol phosphatidyltransferase class-I family.</text>
</comment>
<feature type="transmembrane region" description="Helical" evidence="3">
    <location>
        <begin position="80"/>
        <end position="103"/>
    </location>
</feature>
<feature type="transmembrane region" description="Helical" evidence="3">
    <location>
        <begin position="176"/>
        <end position="194"/>
    </location>
</feature>
<evidence type="ECO:0000256" key="2">
    <source>
        <dbReference type="RuleBase" id="RU003750"/>
    </source>
</evidence>
<dbReference type="InterPro" id="IPR043130">
    <property type="entry name" value="CDP-OH_PTrfase_TM_dom"/>
</dbReference>
<dbReference type="AlphaFoldDB" id="A0A934IRT7"/>
<dbReference type="InterPro" id="IPR000462">
    <property type="entry name" value="CDP-OH_P_trans"/>
</dbReference>
<keyword evidence="1 2" id="KW-0808">Transferase</keyword>